<evidence type="ECO:0000256" key="1">
    <source>
        <dbReference type="SAM" id="MobiDB-lite"/>
    </source>
</evidence>
<evidence type="ECO:0000313" key="3">
    <source>
        <dbReference type="EMBL" id="KAK8495252.1"/>
    </source>
</evidence>
<feature type="compositionally biased region" description="Basic and acidic residues" evidence="1">
    <location>
        <begin position="1"/>
        <end position="24"/>
    </location>
</feature>
<dbReference type="PANTHER" id="PTHR12482:SF41">
    <property type="entry name" value="ALPHA_BETA-HYDROLASES SUPERFAMILY PROTEIN"/>
    <property type="match status" value="1"/>
</dbReference>
<dbReference type="SUPFAM" id="SSF53474">
    <property type="entry name" value="alpha/beta-Hydrolases"/>
    <property type="match status" value="1"/>
</dbReference>
<dbReference type="EMBL" id="JBBPBM010000451">
    <property type="protein sequence ID" value="KAK8495252.1"/>
    <property type="molecule type" value="Genomic_DNA"/>
</dbReference>
<dbReference type="InterPro" id="IPR044294">
    <property type="entry name" value="Lipase-like"/>
</dbReference>
<proteinExistence type="predicted"/>
<feature type="compositionally biased region" description="Basic residues" evidence="1">
    <location>
        <begin position="44"/>
        <end position="57"/>
    </location>
</feature>
<dbReference type="Gene3D" id="3.40.50.1820">
    <property type="entry name" value="alpha/beta hydrolase"/>
    <property type="match status" value="1"/>
</dbReference>
<evidence type="ECO:0000313" key="4">
    <source>
        <dbReference type="Proteomes" id="UP001472677"/>
    </source>
</evidence>
<dbReference type="InterPro" id="IPR007751">
    <property type="entry name" value="DUF676_lipase-like"/>
</dbReference>
<keyword evidence="4" id="KW-1185">Reference proteome</keyword>
<comment type="caution">
    <text evidence="3">The sequence shown here is derived from an EMBL/GenBank/DDBJ whole genome shotgun (WGS) entry which is preliminary data.</text>
</comment>
<accession>A0ABR2AP30</accession>
<dbReference type="Proteomes" id="UP001472677">
    <property type="component" value="Unassembled WGS sequence"/>
</dbReference>
<organism evidence="3 4">
    <name type="scientific">Hibiscus sabdariffa</name>
    <name type="common">roselle</name>
    <dbReference type="NCBI Taxonomy" id="183260"/>
    <lineage>
        <taxon>Eukaryota</taxon>
        <taxon>Viridiplantae</taxon>
        <taxon>Streptophyta</taxon>
        <taxon>Embryophyta</taxon>
        <taxon>Tracheophyta</taxon>
        <taxon>Spermatophyta</taxon>
        <taxon>Magnoliopsida</taxon>
        <taxon>eudicotyledons</taxon>
        <taxon>Gunneridae</taxon>
        <taxon>Pentapetalae</taxon>
        <taxon>rosids</taxon>
        <taxon>malvids</taxon>
        <taxon>Malvales</taxon>
        <taxon>Malvaceae</taxon>
        <taxon>Malvoideae</taxon>
        <taxon>Hibiscus</taxon>
    </lineage>
</organism>
<sequence length="553" mass="62400">MEDMEGDSRGVSEKQVDDAEEIKVANENNTNKVMNHQQEEEEKKKKKKKKKNKKKRRSLSLVRFGCLRTKSVENGGVDMEVQFPGERNDPAHLVIMVNGIIGSAQNWRFAAKQFLKKYPEDVIVHCSERNSSTLTFDGVDVMGDRLAEEVKNVISRHPSVQKISFVGHSLGGLVSRYAIARLYEQEQTRDISQTNGDCGTDHLGDSCPEGQSKGKIAGLEPMNFITFASPHLGSLWHKQVPLFGGSRALEKLAARISWLLGRTGKHLFLKDGKNGKPPLLLQMASDCEDLKFISALQSFRRRVAYANAGFDHIVGWSTSSLRRRNELPKIKHLPRGDKYPHIINVEAAKIATLDEVPSEAKINGDEKINIEEEMLKGLTKLSWERVDVYFKGSRQRLLAHSTIQVKNYWSNSDGADNAQQKQVEYPSRHEGEGFIMIKPPATRNQRCKGLKVKHVLQICGMLALCIWMLHQFRNTFDKEGNIGGLVQNVMSEHGAIKLGRKDLDPRTGEEVKESRAEEAKDDGRGDDQEKAEEEESEEVEDLIDEEDTDKEIM</sequence>
<dbReference type="PANTHER" id="PTHR12482">
    <property type="entry name" value="LIPASE ROG1-RELATED-RELATED"/>
    <property type="match status" value="1"/>
</dbReference>
<gene>
    <name evidence="3" type="ORF">V6N12_036926</name>
</gene>
<name>A0ABR2AP30_9ROSI</name>
<evidence type="ECO:0000259" key="2">
    <source>
        <dbReference type="Pfam" id="PF05057"/>
    </source>
</evidence>
<dbReference type="InterPro" id="IPR029058">
    <property type="entry name" value="AB_hydrolase_fold"/>
</dbReference>
<feature type="domain" description="DUF676" evidence="2">
    <location>
        <begin position="88"/>
        <end position="318"/>
    </location>
</feature>
<feature type="compositionally biased region" description="Polar residues" evidence="1">
    <location>
        <begin position="26"/>
        <end position="36"/>
    </location>
</feature>
<dbReference type="Pfam" id="PF05057">
    <property type="entry name" value="DUF676"/>
    <property type="match status" value="1"/>
</dbReference>
<protein>
    <recommendedName>
        <fullName evidence="2">DUF676 domain-containing protein</fullName>
    </recommendedName>
</protein>
<reference evidence="3 4" key="1">
    <citation type="journal article" date="2024" name="G3 (Bethesda)">
        <title>Genome assembly of Hibiscus sabdariffa L. provides insights into metabolisms of medicinal natural products.</title>
        <authorList>
            <person name="Kim T."/>
        </authorList>
    </citation>
    <scope>NUCLEOTIDE SEQUENCE [LARGE SCALE GENOMIC DNA]</scope>
    <source>
        <strain evidence="3">TK-2024</strain>
        <tissue evidence="3">Old leaves</tissue>
    </source>
</reference>
<feature type="region of interest" description="Disordered" evidence="1">
    <location>
        <begin position="1"/>
        <end position="57"/>
    </location>
</feature>
<feature type="region of interest" description="Disordered" evidence="1">
    <location>
        <begin position="497"/>
        <end position="553"/>
    </location>
</feature>
<feature type="compositionally biased region" description="Basic and acidic residues" evidence="1">
    <location>
        <begin position="499"/>
        <end position="528"/>
    </location>
</feature>
<feature type="compositionally biased region" description="Acidic residues" evidence="1">
    <location>
        <begin position="529"/>
        <end position="553"/>
    </location>
</feature>